<accession>A0AA39NJL7</accession>
<evidence type="ECO:0000313" key="16">
    <source>
        <dbReference type="Proteomes" id="UP001175211"/>
    </source>
</evidence>
<evidence type="ECO:0000313" key="15">
    <source>
        <dbReference type="EMBL" id="KAK0466861.1"/>
    </source>
</evidence>
<keyword evidence="8" id="KW-1133">Transmembrane helix</keyword>
<evidence type="ECO:0000256" key="14">
    <source>
        <dbReference type="RuleBase" id="RU000461"/>
    </source>
</evidence>
<dbReference type="Gene3D" id="1.10.630.10">
    <property type="entry name" value="Cytochrome P450"/>
    <property type="match status" value="1"/>
</dbReference>
<keyword evidence="6" id="KW-0812">Transmembrane</keyword>
<dbReference type="PANTHER" id="PTHR24305:SF166">
    <property type="entry name" value="CYTOCHROME P450 12A4, MITOCHONDRIAL-RELATED"/>
    <property type="match status" value="1"/>
</dbReference>
<gene>
    <name evidence="15" type="ORF">EV420DRAFT_1698870</name>
</gene>
<feature type="binding site" description="axial binding residue" evidence="13">
    <location>
        <position position="410"/>
    </location>
    <ligand>
        <name>heme</name>
        <dbReference type="ChEBI" id="CHEBI:30413"/>
    </ligand>
    <ligandPart>
        <name>Fe</name>
        <dbReference type="ChEBI" id="CHEBI:18248"/>
    </ligandPart>
</feature>
<dbReference type="InterPro" id="IPR001128">
    <property type="entry name" value="Cyt_P450"/>
</dbReference>
<sequence length="460" mass="52061">MFVTLTLGVIQKSTEFCRKVKAVGNHPGYRTILWHRQPLSYLLPPIPGLTSDTNYIFTKKYEGEKIRSPLTDLKDITATRVSFPKPVSMFHRLSIFGPNIVASEGDAWKKYRKISAPAFSDRNNRLVWEESLKITGDLINTVWKNKDVVEVEHVVDVTLPIALNVISVAGFGHEMDWQVDTVVPGTHMMSFHDTLHLASTGMVLKLSIPSWAMGLMRQWARVRVAFDELETAEEKEERHDLFSSLLDANDDAGGGAEAKLTDRELLGNIYIFLLAGHETTGHTLAFTLVLLALYPDQQEILYCHIKSIIPDGRNPFVIIFSSAFYETLRLFPPVTIPKTSVEDTVFVTTNKAGECKMIPVPQGAILRFDMVGLHRNPRYWKDPEMFNPSRFLGDWSREAFMPFSQGAHTCIGRKCSETEGVAVLTILISRYKITIKEKPGETFEERKERVLKTRMGITLT</sequence>
<keyword evidence="12" id="KW-0472">Membrane</keyword>
<comment type="caution">
    <text evidence="15">The sequence shown here is derived from an EMBL/GenBank/DDBJ whole genome shotgun (WGS) entry which is preliminary data.</text>
</comment>
<evidence type="ECO:0000256" key="3">
    <source>
        <dbReference type="ARBA" id="ARBA00004721"/>
    </source>
</evidence>
<dbReference type="EMBL" id="JAUEPS010000003">
    <property type="protein sequence ID" value="KAK0466861.1"/>
    <property type="molecule type" value="Genomic_DNA"/>
</dbReference>
<comment type="cofactor">
    <cofactor evidence="1 13">
        <name>heme</name>
        <dbReference type="ChEBI" id="CHEBI:30413"/>
    </cofactor>
</comment>
<dbReference type="SUPFAM" id="SSF48264">
    <property type="entry name" value="Cytochrome P450"/>
    <property type="match status" value="1"/>
</dbReference>
<dbReference type="InterPro" id="IPR036396">
    <property type="entry name" value="Cyt_P450_sf"/>
</dbReference>
<comment type="pathway">
    <text evidence="3">Secondary metabolite biosynthesis; terpenoid biosynthesis.</text>
</comment>
<keyword evidence="16" id="KW-1185">Reference proteome</keyword>
<dbReference type="PROSITE" id="PS00086">
    <property type="entry name" value="CYTOCHROME_P450"/>
    <property type="match status" value="1"/>
</dbReference>
<comment type="similarity">
    <text evidence="4 14">Belongs to the cytochrome P450 family.</text>
</comment>
<evidence type="ECO:0000256" key="9">
    <source>
        <dbReference type="ARBA" id="ARBA00023002"/>
    </source>
</evidence>
<evidence type="ECO:0000256" key="5">
    <source>
        <dbReference type="ARBA" id="ARBA00022617"/>
    </source>
</evidence>
<reference evidence="15" key="1">
    <citation type="submission" date="2023-06" db="EMBL/GenBank/DDBJ databases">
        <authorList>
            <consortium name="Lawrence Berkeley National Laboratory"/>
            <person name="Ahrendt S."/>
            <person name="Sahu N."/>
            <person name="Indic B."/>
            <person name="Wong-Bajracharya J."/>
            <person name="Merenyi Z."/>
            <person name="Ke H.-M."/>
            <person name="Monk M."/>
            <person name="Kocsube S."/>
            <person name="Drula E."/>
            <person name="Lipzen A."/>
            <person name="Balint B."/>
            <person name="Henrissat B."/>
            <person name="Andreopoulos B."/>
            <person name="Martin F.M."/>
            <person name="Harder C.B."/>
            <person name="Rigling D."/>
            <person name="Ford K.L."/>
            <person name="Foster G.D."/>
            <person name="Pangilinan J."/>
            <person name="Papanicolaou A."/>
            <person name="Barry K."/>
            <person name="LaButti K."/>
            <person name="Viragh M."/>
            <person name="Koriabine M."/>
            <person name="Yan M."/>
            <person name="Riley R."/>
            <person name="Champramary S."/>
            <person name="Plett K.L."/>
            <person name="Tsai I.J."/>
            <person name="Slot J."/>
            <person name="Sipos G."/>
            <person name="Plett J."/>
            <person name="Nagy L.G."/>
            <person name="Grigoriev I.V."/>
        </authorList>
    </citation>
    <scope>NUCLEOTIDE SEQUENCE</scope>
    <source>
        <strain evidence="15">CCBAS 213</strain>
    </source>
</reference>
<dbReference type="InterPro" id="IPR050121">
    <property type="entry name" value="Cytochrome_P450_monoxygenase"/>
</dbReference>
<evidence type="ECO:0000256" key="13">
    <source>
        <dbReference type="PIRSR" id="PIRSR602401-1"/>
    </source>
</evidence>
<evidence type="ECO:0000256" key="12">
    <source>
        <dbReference type="ARBA" id="ARBA00023136"/>
    </source>
</evidence>
<dbReference type="GO" id="GO:0016020">
    <property type="term" value="C:membrane"/>
    <property type="evidence" value="ECO:0007669"/>
    <property type="project" value="UniProtKB-SubCell"/>
</dbReference>
<evidence type="ECO:0000256" key="7">
    <source>
        <dbReference type="ARBA" id="ARBA00022723"/>
    </source>
</evidence>
<dbReference type="InterPro" id="IPR017972">
    <property type="entry name" value="Cyt_P450_CS"/>
</dbReference>
<dbReference type="InterPro" id="IPR002401">
    <property type="entry name" value="Cyt_P450_E_grp-I"/>
</dbReference>
<evidence type="ECO:0000256" key="1">
    <source>
        <dbReference type="ARBA" id="ARBA00001971"/>
    </source>
</evidence>
<evidence type="ECO:0000256" key="10">
    <source>
        <dbReference type="ARBA" id="ARBA00023004"/>
    </source>
</evidence>
<keyword evidence="10 13" id="KW-0408">Iron</keyword>
<dbReference type="GO" id="GO:0020037">
    <property type="term" value="F:heme binding"/>
    <property type="evidence" value="ECO:0007669"/>
    <property type="project" value="InterPro"/>
</dbReference>
<evidence type="ECO:0000256" key="11">
    <source>
        <dbReference type="ARBA" id="ARBA00023033"/>
    </source>
</evidence>
<dbReference type="PANTHER" id="PTHR24305">
    <property type="entry name" value="CYTOCHROME P450"/>
    <property type="match status" value="1"/>
</dbReference>
<dbReference type="RefSeq" id="XP_060337453.1">
    <property type="nucleotide sequence ID" value="XM_060479462.1"/>
</dbReference>
<organism evidence="15 16">
    <name type="scientific">Armillaria tabescens</name>
    <name type="common">Ringless honey mushroom</name>
    <name type="synonym">Agaricus tabescens</name>
    <dbReference type="NCBI Taxonomy" id="1929756"/>
    <lineage>
        <taxon>Eukaryota</taxon>
        <taxon>Fungi</taxon>
        <taxon>Dikarya</taxon>
        <taxon>Basidiomycota</taxon>
        <taxon>Agaricomycotina</taxon>
        <taxon>Agaricomycetes</taxon>
        <taxon>Agaricomycetidae</taxon>
        <taxon>Agaricales</taxon>
        <taxon>Marasmiineae</taxon>
        <taxon>Physalacriaceae</taxon>
        <taxon>Desarmillaria</taxon>
    </lineage>
</organism>
<keyword evidence="9 14" id="KW-0560">Oxidoreductase</keyword>
<evidence type="ECO:0000256" key="8">
    <source>
        <dbReference type="ARBA" id="ARBA00022989"/>
    </source>
</evidence>
<dbReference type="GO" id="GO:0004497">
    <property type="term" value="F:monooxygenase activity"/>
    <property type="evidence" value="ECO:0007669"/>
    <property type="project" value="UniProtKB-KW"/>
</dbReference>
<dbReference type="PRINTS" id="PR00463">
    <property type="entry name" value="EP450I"/>
</dbReference>
<proteinExistence type="inferred from homology"/>
<dbReference type="AlphaFoldDB" id="A0AA39NJL7"/>
<dbReference type="Proteomes" id="UP001175211">
    <property type="component" value="Unassembled WGS sequence"/>
</dbReference>
<keyword evidence="7 13" id="KW-0479">Metal-binding</keyword>
<protein>
    <submittedName>
        <fullName evidence="15">Cytochrome P450</fullName>
    </submittedName>
</protein>
<comment type="subcellular location">
    <subcellularLocation>
        <location evidence="2">Membrane</location>
    </subcellularLocation>
</comment>
<dbReference type="GO" id="GO:0005506">
    <property type="term" value="F:iron ion binding"/>
    <property type="evidence" value="ECO:0007669"/>
    <property type="project" value="InterPro"/>
</dbReference>
<dbReference type="Pfam" id="PF00067">
    <property type="entry name" value="p450"/>
    <property type="match status" value="1"/>
</dbReference>
<evidence type="ECO:0000256" key="2">
    <source>
        <dbReference type="ARBA" id="ARBA00004370"/>
    </source>
</evidence>
<evidence type="ECO:0000256" key="6">
    <source>
        <dbReference type="ARBA" id="ARBA00022692"/>
    </source>
</evidence>
<dbReference type="GeneID" id="85363010"/>
<keyword evidence="5 13" id="KW-0349">Heme</keyword>
<keyword evidence="11 14" id="KW-0503">Monooxygenase</keyword>
<name>A0AA39NJL7_ARMTA</name>
<dbReference type="PRINTS" id="PR00385">
    <property type="entry name" value="P450"/>
</dbReference>
<dbReference type="GO" id="GO:0016705">
    <property type="term" value="F:oxidoreductase activity, acting on paired donors, with incorporation or reduction of molecular oxygen"/>
    <property type="evidence" value="ECO:0007669"/>
    <property type="project" value="InterPro"/>
</dbReference>
<evidence type="ECO:0000256" key="4">
    <source>
        <dbReference type="ARBA" id="ARBA00010617"/>
    </source>
</evidence>